<dbReference type="GO" id="GO:0000155">
    <property type="term" value="F:phosphorelay sensor kinase activity"/>
    <property type="evidence" value="ECO:0007669"/>
    <property type="project" value="TreeGrafter"/>
</dbReference>
<keyword evidence="3" id="KW-0238">DNA-binding</keyword>
<feature type="compositionally biased region" description="Basic and acidic residues" evidence="5">
    <location>
        <begin position="986"/>
        <end position="1008"/>
    </location>
</feature>
<feature type="domain" description="HTH araC/xylS-type" evidence="8">
    <location>
        <begin position="886"/>
        <end position="987"/>
    </location>
</feature>
<dbReference type="Proteomes" id="UP000480425">
    <property type="component" value="Unassembled WGS sequence"/>
</dbReference>
<feature type="transmembrane region" description="Helical" evidence="6">
    <location>
        <begin position="798"/>
        <end position="817"/>
    </location>
</feature>
<evidence type="ECO:0000256" key="7">
    <source>
        <dbReference type="SAM" id="SignalP"/>
    </source>
</evidence>
<evidence type="ECO:0000256" key="6">
    <source>
        <dbReference type="SAM" id="Phobius"/>
    </source>
</evidence>
<keyword evidence="1" id="KW-0597">Phosphoprotein</keyword>
<evidence type="ECO:0000259" key="8">
    <source>
        <dbReference type="PROSITE" id="PS01124"/>
    </source>
</evidence>
<keyword evidence="4" id="KW-0804">Transcription</keyword>
<protein>
    <submittedName>
        <fullName evidence="9">Helix-turn-helix domain-containing protein</fullName>
    </submittedName>
</protein>
<dbReference type="GO" id="GO:0043565">
    <property type="term" value="F:sequence-specific DNA binding"/>
    <property type="evidence" value="ECO:0007669"/>
    <property type="project" value="InterPro"/>
</dbReference>
<dbReference type="InterPro" id="IPR011110">
    <property type="entry name" value="Reg_prop"/>
</dbReference>
<dbReference type="InterPro" id="IPR018060">
    <property type="entry name" value="HTH_AraC"/>
</dbReference>
<dbReference type="OrthoDB" id="681130at2"/>
<keyword evidence="7" id="KW-0732">Signal</keyword>
<dbReference type="PROSITE" id="PS01124">
    <property type="entry name" value="HTH_ARAC_FAMILY_2"/>
    <property type="match status" value="1"/>
</dbReference>
<dbReference type="GO" id="GO:0003700">
    <property type="term" value="F:DNA-binding transcription factor activity"/>
    <property type="evidence" value="ECO:0007669"/>
    <property type="project" value="InterPro"/>
</dbReference>
<dbReference type="InterPro" id="IPR013783">
    <property type="entry name" value="Ig-like_fold"/>
</dbReference>
<gene>
    <name evidence="9" type="ORF">F7D73_07995</name>
</gene>
<dbReference type="Gene3D" id="2.130.10.10">
    <property type="entry name" value="YVTN repeat-like/Quinoprotein amine dehydrogenase"/>
    <property type="match status" value="3"/>
</dbReference>
<organism evidence="9 10">
    <name type="scientific">Segatella copri</name>
    <dbReference type="NCBI Taxonomy" id="165179"/>
    <lineage>
        <taxon>Bacteria</taxon>
        <taxon>Pseudomonadati</taxon>
        <taxon>Bacteroidota</taxon>
        <taxon>Bacteroidia</taxon>
        <taxon>Bacteroidales</taxon>
        <taxon>Prevotellaceae</taxon>
        <taxon>Segatella</taxon>
    </lineage>
</organism>
<evidence type="ECO:0000313" key="10">
    <source>
        <dbReference type="Proteomes" id="UP000480425"/>
    </source>
</evidence>
<dbReference type="PANTHER" id="PTHR43547">
    <property type="entry name" value="TWO-COMPONENT HISTIDINE KINASE"/>
    <property type="match status" value="1"/>
</dbReference>
<dbReference type="EMBL" id="VZCB01000060">
    <property type="protein sequence ID" value="MQN80894.1"/>
    <property type="molecule type" value="Genomic_DNA"/>
</dbReference>
<dbReference type="SMART" id="SM00342">
    <property type="entry name" value="HTH_ARAC"/>
    <property type="match status" value="1"/>
</dbReference>
<evidence type="ECO:0000256" key="1">
    <source>
        <dbReference type="ARBA" id="ARBA00022553"/>
    </source>
</evidence>
<feature type="signal peptide" evidence="7">
    <location>
        <begin position="1"/>
        <end position="20"/>
    </location>
</feature>
<dbReference type="PANTHER" id="PTHR43547:SF2">
    <property type="entry name" value="HYBRID SIGNAL TRANSDUCTION HISTIDINE KINASE C"/>
    <property type="match status" value="1"/>
</dbReference>
<evidence type="ECO:0000256" key="5">
    <source>
        <dbReference type="SAM" id="MobiDB-lite"/>
    </source>
</evidence>
<dbReference type="PROSITE" id="PS00041">
    <property type="entry name" value="HTH_ARAC_FAMILY_1"/>
    <property type="match status" value="1"/>
</dbReference>
<dbReference type="Pfam" id="PF07495">
    <property type="entry name" value="Y_Y_Y"/>
    <property type="match status" value="1"/>
</dbReference>
<dbReference type="InterPro" id="IPR015943">
    <property type="entry name" value="WD40/YVTN_repeat-like_dom_sf"/>
</dbReference>
<evidence type="ECO:0000256" key="4">
    <source>
        <dbReference type="ARBA" id="ARBA00023163"/>
    </source>
</evidence>
<dbReference type="Gene3D" id="1.10.10.60">
    <property type="entry name" value="Homeodomain-like"/>
    <property type="match status" value="1"/>
</dbReference>
<dbReference type="SUPFAM" id="SSF101898">
    <property type="entry name" value="NHL repeat"/>
    <property type="match status" value="1"/>
</dbReference>
<sequence length="1008" mass="112985">MTRYIFSIIAALFITLSSFAQGSLPSRFNVSYLNMAAGMPNNFADDIFQDSYGFVWISTHGGGLVRYDGFNYMNFNLGSSGISLRSNSCRNVYEDHFKRLWIAFEEGPQVLDLKTMQPIIPPCENEKIEAQLNKALKNLCTRMYCDAKGNIWMVSINILTRFAFNEKGEVSSVLSIDYPFNAPDFGLCDVYRNGTVVMCNNGVVSEFSVQNNRLVAKNISSMFLPLDYRYAGAVISYHGKIWLATNRGLFNSAKQEFHCSATDHSLQHEVVTSLAVSPDDKLLVGTLCGVDIIDDKTGNIEHWNCNSAVNPLSSNFVNSLFSNDGQIWVGTETGGVTKLAPRQLQLEFYRHDPADASSISPNAVNAMYAAADGTLWVGTVEGGLNALAPHSKTFTHYTTANSGLPHNSVSTLAADNRGNLWIGTWGAGFAVMNLKQPGKITPFVVDSKYQRLLLFAGVSVYDSVNDGMWLGTNDGLFFYDFKRQQIIEPFKGSLNVRGCIGSLITPQGKLLMGCVQGMVEVDLKSRPHGKGDFAVKYHQYKLDDPKSGVIDKILSFCLAKNGKIWLGSNGYGLYCYNYDKDGKTHVKSFTTNNGLANNTVKGIVEDNQGMLWIATDNGLSVFNPKTETFSSFYREDGLLSSQFYFNGAIRNAKGEIFLGTDQGMMAVQGLNLSALYAGKLRFTELLVDNQPVFAGSDYLDEDISIARKLSIHESDKSFTINFSALNYGSGTQGVYLYRMTGYENEWVQLKPGQHSVRYSTLPAGNYKFEVKYTPSINSDKEQVISIDVTVTPYFWKSWWFVTLIVIGIIALLQYAYVRRLNKMREREVEALYRPIEAALKDSDEPEKLQSRIQMILQNQQRYQESQKKSIEADKKQVVENMHPFMEGVMEVMEKNYDNSEFGVQELSDAMGMNRSVLSKKLTAETGLPTAQFIRNYRLDIAKKMIVDNGANRNITEIAYRVGFNDPKYFTRCFTKQYGVSPTSFRDAQEDEKVDKMVDEKPDKEEKSN</sequence>
<dbReference type="InterPro" id="IPR011123">
    <property type="entry name" value="Y_Y_Y"/>
</dbReference>
<dbReference type="RefSeq" id="WP_153123692.1">
    <property type="nucleotide sequence ID" value="NZ_VZCB01000060.1"/>
</dbReference>
<accession>A0A6G1U001</accession>
<evidence type="ECO:0000256" key="3">
    <source>
        <dbReference type="ARBA" id="ARBA00023125"/>
    </source>
</evidence>
<dbReference type="PRINTS" id="PR00032">
    <property type="entry name" value="HTHARAC"/>
</dbReference>
<reference evidence="9 10" key="1">
    <citation type="submission" date="2019-09" db="EMBL/GenBank/DDBJ databases">
        <title>Distinct polysaccharide growth profiles of human intestinal Prevotella copri isolates.</title>
        <authorList>
            <person name="Fehlner-Peach H."/>
            <person name="Magnabosco C."/>
            <person name="Raghavan V."/>
            <person name="Scher J.U."/>
            <person name="Tett A."/>
            <person name="Cox L.M."/>
            <person name="Gottsegen C."/>
            <person name="Watters A."/>
            <person name="Wiltshire- Gordon J.D."/>
            <person name="Segata N."/>
            <person name="Bonneau R."/>
            <person name="Littman D.R."/>
        </authorList>
    </citation>
    <scope>NUCLEOTIDE SEQUENCE [LARGE SCALE GENOMIC DNA]</scope>
    <source>
        <strain evidence="10">iA622</strain>
    </source>
</reference>
<keyword evidence="2" id="KW-0805">Transcription regulation</keyword>
<dbReference type="InterPro" id="IPR020449">
    <property type="entry name" value="Tscrpt_reg_AraC-type_HTH"/>
</dbReference>
<dbReference type="Gene3D" id="2.60.40.10">
    <property type="entry name" value="Immunoglobulins"/>
    <property type="match status" value="1"/>
</dbReference>
<dbReference type="Pfam" id="PF07494">
    <property type="entry name" value="Reg_prop"/>
    <property type="match status" value="4"/>
</dbReference>
<dbReference type="InterPro" id="IPR018062">
    <property type="entry name" value="HTH_AraC-typ_CS"/>
</dbReference>
<comment type="caution">
    <text evidence="9">The sequence shown here is derived from an EMBL/GenBank/DDBJ whole genome shotgun (WGS) entry which is preliminary data.</text>
</comment>
<dbReference type="AlphaFoldDB" id="A0A6G1U001"/>
<dbReference type="SUPFAM" id="SSF63829">
    <property type="entry name" value="Calcium-dependent phosphotriesterase"/>
    <property type="match status" value="2"/>
</dbReference>
<evidence type="ECO:0000313" key="9">
    <source>
        <dbReference type="EMBL" id="MQN80894.1"/>
    </source>
</evidence>
<name>A0A6G1U001_9BACT</name>
<keyword evidence="6" id="KW-1133">Transmembrane helix</keyword>
<proteinExistence type="predicted"/>
<keyword evidence="6" id="KW-0472">Membrane</keyword>
<dbReference type="Pfam" id="PF12833">
    <property type="entry name" value="HTH_18"/>
    <property type="match status" value="1"/>
</dbReference>
<dbReference type="SUPFAM" id="SSF46689">
    <property type="entry name" value="Homeodomain-like"/>
    <property type="match status" value="1"/>
</dbReference>
<feature type="chain" id="PRO_5026336218" evidence="7">
    <location>
        <begin position="21"/>
        <end position="1008"/>
    </location>
</feature>
<dbReference type="InterPro" id="IPR009057">
    <property type="entry name" value="Homeodomain-like_sf"/>
</dbReference>
<feature type="region of interest" description="Disordered" evidence="5">
    <location>
        <begin position="984"/>
        <end position="1008"/>
    </location>
</feature>
<evidence type="ECO:0000256" key="2">
    <source>
        <dbReference type="ARBA" id="ARBA00023015"/>
    </source>
</evidence>
<keyword evidence="6" id="KW-0812">Transmembrane</keyword>